<dbReference type="Pfam" id="PF07690">
    <property type="entry name" value="MFS_1"/>
    <property type="match status" value="1"/>
</dbReference>
<keyword evidence="3 8" id="KW-0812">Transmembrane</keyword>
<evidence type="ECO:0000256" key="8">
    <source>
        <dbReference type="SAM" id="Phobius"/>
    </source>
</evidence>
<evidence type="ECO:0000256" key="7">
    <source>
        <dbReference type="SAM" id="MobiDB-lite"/>
    </source>
</evidence>
<dbReference type="PANTHER" id="PTHR42718">
    <property type="entry name" value="MAJOR FACILITATOR SUPERFAMILY MULTIDRUG TRANSPORTER MFSC"/>
    <property type="match status" value="1"/>
</dbReference>
<feature type="transmembrane region" description="Helical" evidence="8">
    <location>
        <begin position="231"/>
        <end position="250"/>
    </location>
</feature>
<keyword evidence="2" id="KW-0813">Transport</keyword>
<feature type="transmembrane region" description="Helical" evidence="8">
    <location>
        <begin position="141"/>
        <end position="159"/>
    </location>
</feature>
<evidence type="ECO:0000256" key="3">
    <source>
        <dbReference type="ARBA" id="ARBA00022692"/>
    </source>
</evidence>
<dbReference type="SUPFAM" id="SSF103473">
    <property type="entry name" value="MFS general substrate transporter"/>
    <property type="match status" value="1"/>
</dbReference>
<evidence type="ECO:0000256" key="5">
    <source>
        <dbReference type="ARBA" id="ARBA00023136"/>
    </source>
</evidence>
<evidence type="ECO:0000256" key="4">
    <source>
        <dbReference type="ARBA" id="ARBA00022989"/>
    </source>
</evidence>
<evidence type="ECO:0000313" key="11">
    <source>
        <dbReference type="Proteomes" id="UP000509303"/>
    </source>
</evidence>
<sequence length="497" mass="50755">MQQSRTGSADAGPHTRWNGRLIGLVAVLALVNFVVDSAIAAPLLVLPEMLDHFDTDQAAWLNATAMLAGVMWAPLLGKSADIHGKRRVLVLTLLLSCAGALLCAVAPSIWWFVPGRMLQGASLAAVFLAVAIVRSVCAPRIGMLIVGIVTSGSAVLNIASRFLIEDMAREFGFQVLFLVSAFVAVAMALCVHRFVPESLVRTPGTIDVSGALLLGGGLAGVLGYVSLGSGLGWLAVGPLTLLLGGGAALARWSLFSSRKPQPLIDVRDLGWPLVLTLLVVFLGAGSYQSTLQLVPLISDVSAGQDLGYGLAGQGTVALLLSAPGLGVTLGGPVAGWLTARVGPARTLAGSVALGTAATIGMFLGVSHLSAALCFTFLLGVTVGGLGTSGFTMAGSLAPAERQGIVSSLVMVMVSVGSVVLNFVGAAVLKSTAVDVDGEIMNSSTGVFSYLAIACGAFASAAVLVFLLVRATRPGSPSPSPDRNRDRDHGRDAVAGNP</sequence>
<feature type="transmembrane region" description="Helical" evidence="8">
    <location>
        <begin position="346"/>
        <end position="363"/>
    </location>
</feature>
<organism evidence="10 11">
    <name type="scientific">Streptomyces buecherae</name>
    <dbReference type="NCBI Taxonomy" id="2763006"/>
    <lineage>
        <taxon>Bacteria</taxon>
        <taxon>Bacillati</taxon>
        <taxon>Actinomycetota</taxon>
        <taxon>Actinomycetes</taxon>
        <taxon>Kitasatosporales</taxon>
        <taxon>Streptomycetaceae</taxon>
        <taxon>Streptomyces</taxon>
    </lineage>
</organism>
<dbReference type="GO" id="GO:0005886">
    <property type="term" value="C:plasma membrane"/>
    <property type="evidence" value="ECO:0007669"/>
    <property type="project" value="UniProtKB-SubCell"/>
</dbReference>
<feature type="transmembrane region" description="Helical" evidence="8">
    <location>
        <begin position="21"/>
        <end position="46"/>
    </location>
</feature>
<comment type="subcellular location">
    <subcellularLocation>
        <location evidence="1">Cell membrane</location>
        <topology evidence="1">Multi-pass membrane protein</topology>
    </subcellularLocation>
</comment>
<feature type="region of interest" description="Disordered" evidence="7">
    <location>
        <begin position="473"/>
        <end position="497"/>
    </location>
</feature>
<keyword evidence="5 8" id="KW-0472">Membrane</keyword>
<evidence type="ECO:0000256" key="6">
    <source>
        <dbReference type="ARBA" id="ARBA00023251"/>
    </source>
</evidence>
<accession>A0A7H8N419</accession>
<evidence type="ECO:0000313" key="10">
    <source>
        <dbReference type="EMBL" id="QKW49136.1"/>
    </source>
</evidence>
<dbReference type="PROSITE" id="PS50850">
    <property type="entry name" value="MFS"/>
    <property type="match status" value="1"/>
</dbReference>
<feature type="compositionally biased region" description="Basic and acidic residues" evidence="7">
    <location>
        <begin position="481"/>
        <end position="491"/>
    </location>
</feature>
<feature type="transmembrane region" description="Helical" evidence="8">
    <location>
        <begin position="447"/>
        <end position="468"/>
    </location>
</feature>
<dbReference type="RefSeq" id="WP_176160869.1">
    <property type="nucleotide sequence ID" value="NZ_CP054929.1"/>
</dbReference>
<dbReference type="GO" id="GO:0046677">
    <property type="term" value="P:response to antibiotic"/>
    <property type="evidence" value="ECO:0007669"/>
    <property type="project" value="UniProtKB-KW"/>
</dbReference>
<dbReference type="InterPro" id="IPR020846">
    <property type="entry name" value="MFS_dom"/>
</dbReference>
<feature type="transmembrane region" description="Helical" evidence="8">
    <location>
        <begin position="404"/>
        <end position="427"/>
    </location>
</feature>
<dbReference type="InterPro" id="IPR011701">
    <property type="entry name" value="MFS"/>
</dbReference>
<feature type="transmembrane region" description="Helical" evidence="8">
    <location>
        <begin position="310"/>
        <end position="334"/>
    </location>
</feature>
<dbReference type="GO" id="GO:0022857">
    <property type="term" value="F:transmembrane transporter activity"/>
    <property type="evidence" value="ECO:0007669"/>
    <property type="project" value="InterPro"/>
</dbReference>
<dbReference type="Proteomes" id="UP000509303">
    <property type="component" value="Chromosome"/>
</dbReference>
<keyword evidence="4 8" id="KW-1133">Transmembrane helix</keyword>
<evidence type="ECO:0000259" key="9">
    <source>
        <dbReference type="PROSITE" id="PS50850"/>
    </source>
</evidence>
<feature type="transmembrane region" description="Helical" evidence="8">
    <location>
        <begin position="271"/>
        <end position="290"/>
    </location>
</feature>
<feature type="transmembrane region" description="Helical" evidence="8">
    <location>
        <begin position="58"/>
        <end position="76"/>
    </location>
</feature>
<feature type="transmembrane region" description="Helical" evidence="8">
    <location>
        <begin position="88"/>
        <end position="111"/>
    </location>
</feature>
<dbReference type="AlphaFoldDB" id="A0A7H8N419"/>
<feature type="transmembrane region" description="Helical" evidence="8">
    <location>
        <begin position="171"/>
        <end position="192"/>
    </location>
</feature>
<feature type="domain" description="Major facilitator superfamily (MFS) profile" evidence="9">
    <location>
        <begin position="22"/>
        <end position="472"/>
    </location>
</feature>
<dbReference type="EMBL" id="CP054929">
    <property type="protein sequence ID" value="QKW49136.1"/>
    <property type="molecule type" value="Genomic_DNA"/>
</dbReference>
<feature type="transmembrane region" description="Helical" evidence="8">
    <location>
        <begin position="117"/>
        <end position="134"/>
    </location>
</feature>
<reference evidence="10 11" key="1">
    <citation type="submission" date="2020-06" db="EMBL/GenBank/DDBJ databases">
        <title>Genome mining for natural products.</title>
        <authorList>
            <person name="Zhang B."/>
            <person name="Shi J."/>
            <person name="Ge H."/>
        </authorList>
    </citation>
    <scope>NUCLEOTIDE SEQUENCE [LARGE SCALE GENOMIC DNA]</scope>
    <source>
        <strain evidence="10 11">NA00687</strain>
    </source>
</reference>
<dbReference type="Gene3D" id="1.20.1250.20">
    <property type="entry name" value="MFS general substrate transporter like domains"/>
    <property type="match status" value="2"/>
</dbReference>
<keyword evidence="11" id="KW-1185">Reference proteome</keyword>
<dbReference type="InterPro" id="IPR036259">
    <property type="entry name" value="MFS_trans_sf"/>
</dbReference>
<feature type="transmembrane region" description="Helical" evidence="8">
    <location>
        <begin position="369"/>
        <end position="392"/>
    </location>
</feature>
<proteinExistence type="predicted"/>
<feature type="transmembrane region" description="Helical" evidence="8">
    <location>
        <begin position="204"/>
        <end position="225"/>
    </location>
</feature>
<evidence type="ECO:0000256" key="2">
    <source>
        <dbReference type="ARBA" id="ARBA00022448"/>
    </source>
</evidence>
<dbReference type="PANTHER" id="PTHR42718:SF9">
    <property type="entry name" value="MAJOR FACILITATOR SUPERFAMILY MULTIDRUG TRANSPORTER MFSC"/>
    <property type="match status" value="1"/>
</dbReference>
<keyword evidence="6" id="KW-0046">Antibiotic resistance</keyword>
<gene>
    <name evidence="10" type="ORF">HUT08_05760</name>
</gene>
<protein>
    <submittedName>
        <fullName evidence="10">MFS transporter</fullName>
    </submittedName>
</protein>
<name>A0A7H8N419_9ACTN</name>
<evidence type="ECO:0000256" key="1">
    <source>
        <dbReference type="ARBA" id="ARBA00004651"/>
    </source>
</evidence>